<evidence type="ECO:0008006" key="3">
    <source>
        <dbReference type="Google" id="ProtNLM"/>
    </source>
</evidence>
<dbReference type="InterPro" id="IPR029063">
    <property type="entry name" value="SAM-dependent_MTases_sf"/>
</dbReference>
<dbReference type="PANTHER" id="PTHR43036:SF2">
    <property type="entry name" value="OS04G0481300 PROTEIN"/>
    <property type="match status" value="1"/>
</dbReference>
<evidence type="ECO:0000313" key="1">
    <source>
        <dbReference type="EMBL" id="OSS43400.1"/>
    </source>
</evidence>
<accession>A0A1Y2LI32</accession>
<reference evidence="1 2" key="1">
    <citation type="journal article" date="2017" name="Genome Announc.">
        <title>Genome sequence of the saprophytic ascomycete Epicoccum nigrum ICMP 19927 strain isolated from New Zealand.</title>
        <authorList>
            <person name="Fokin M."/>
            <person name="Fleetwood D."/>
            <person name="Weir B.S."/>
            <person name="Villas-Boas S.G."/>
        </authorList>
    </citation>
    <scope>NUCLEOTIDE SEQUENCE [LARGE SCALE GENOMIC DNA]</scope>
    <source>
        <strain evidence="1 2">ICMP 19927</strain>
    </source>
</reference>
<dbReference type="AlphaFoldDB" id="A0A1Y2LI32"/>
<name>A0A1Y2LI32_EPING</name>
<proteinExistence type="predicted"/>
<dbReference type="Gene3D" id="3.40.50.150">
    <property type="entry name" value="Vaccinia Virus protein VP39"/>
    <property type="match status" value="1"/>
</dbReference>
<dbReference type="OMA" id="MCTSWKS"/>
<evidence type="ECO:0000313" key="2">
    <source>
        <dbReference type="Proteomes" id="UP000193240"/>
    </source>
</evidence>
<protein>
    <recommendedName>
        <fullName evidence="3">Methyltransferase type 11 domain-containing protein</fullName>
    </recommendedName>
</protein>
<sequence>MFTRRLLRPSRVPRLSHVRIYSSIFNGFPPNFFAEASMSSDPTPASTPFPAKLYRPRYDRWPYNASDFQRQDENDDGIFYRQPRLVTHIDDPAIERLTAYYNTVLPAKGKILDFCTSWKSFYPPSRKSAVQNGDLEVYGVGLNAEEMALNGLFQGEKRWRVMDLNRAPYNPRAGWLGKDLTFDATTCVVSIDYLNHPVEVCKNIWDATNEGGTIHLAISNRCFPNKIVRRWMMLNEQSRLEFVGDYLHFSGWSNVEIVDLCARDEKGQRITDNHGTITSPSAAGRLMGHLDPLWVVRATKYTSKQ</sequence>
<dbReference type="SUPFAM" id="SSF53335">
    <property type="entry name" value="S-adenosyl-L-methionine-dependent methyltransferases"/>
    <property type="match status" value="1"/>
</dbReference>
<dbReference type="Proteomes" id="UP000193240">
    <property type="component" value="Unassembled WGS sequence"/>
</dbReference>
<dbReference type="PANTHER" id="PTHR43036">
    <property type="entry name" value="OSJNBB0011N17.9 PROTEIN"/>
    <property type="match status" value="1"/>
</dbReference>
<dbReference type="InParanoid" id="A0A1Y2LI32"/>
<gene>
    <name evidence="1" type="ORF">B5807_12012</name>
</gene>
<organism evidence="1 2">
    <name type="scientific">Epicoccum nigrum</name>
    <name type="common">Soil fungus</name>
    <name type="synonym">Epicoccum purpurascens</name>
    <dbReference type="NCBI Taxonomy" id="105696"/>
    <lineage>
        <taxon>Eukaryota</taxon>
        <taxon>Fungi</taxon>
        <taxon>Dikarya</taxon>
        <taxon>Ascomycota</taxon>
        <taxon>Pezizomycotina</taxon>
        <taxon>Dothideomycetes</taxon>
        <taxon>Pleosporomycetidae</taxon>
        <taxon>Pleosporales</taxon>
        <taxon>Pleosporineae</taxon>
        <taxon>Didymellaceae</taxon>
        <taxon>Epicoccum</taxon>
    </lineage>
</organism>
<keyword evidence="2" id="KW-1185">Reference proteome</keyword>
<dbReference type="EMBL" id="KZ107867">
    <property type="protein sequence ID" value="OSS43400.1"/>
    <property type="molecule type" value="Genomic_DNA"/>
</dbReference>